<dbReference type="PANTHER" id="PTHR43214:SF24">
    <property type="entry name" value="TRANSCRIPTIONAL REGULATORY PROTEIN NARL-RELATED"/>
    <property type="match status" value="1"/>
</dbReference>
<dbReference type="PANTHER" id="PTHR43214">
    <property type="entry name" value="TWO-COMPONENT RESPONSE REGULATOR"/>
    <property type="match status" value="1"/>
</dbReference>
<feature type="domain" description="HTH luxR-type" evidence="8">
    <location>
        <begin position="530"/>
        <end position="595"/>
    </location>
</feature>
<keyword evidence="10" id="KW-0418">Kinase</keyword>
<dbReference type="SUPFAM" id="SSF46894">
    <property type="entry name" value="C-terminal effector domain of the bipartite response regulators"/>
    <property type="match status" value="1"/>
</dbReference>
<dbReference type="PROSITE" id="PS50043">
    <property type="entry name" value="HTH_LUXR_2"/>
    <property type="match status" value="1"/>
</dbReference>
<dbReference type="PROSITE" id="PS50110">
    <property type="entry name" value="RESPONSE_REGULATORY"/>
    <property type="match status" value="1"/>
</dbReference>
<keyword evidence="11" id="KW-1185">Reference proteome</keyword>
<evidence type="ECO:0000259" key="8">
    <source>
        <dbReference type="PROSITE" id="PS50043"/>
    </source>
</evidence>
<dbReference type="Pfam" id="PF00072">
    <property type="entry name" value="Response_reg"/>
    <property type="match status" value="1"/>
</dbReference>
<keyword evidence="7" id="KW-0472">Membrane</keyword>
<dbReference type="PRINTS" id="PR00038">
    <property type="entry name" value="HTHLUXR"/>
</dbReference>
<feature type="transmembrane region" description="Helical" evidence="7">
    <location>
        <begin position="68"/>
        <end position="85"/>
    </location>
</feature>
<dbReference type="GO" id="GO:0016301">
    <property type="term" value="F:kinase activity"/>
    <property type="evidence" value="ECO:0007669"/>
    <property type="project" value="UniProtKB-KW"/>
</dbReference>
<dbReference type="Gene3D" id="3.40.50.2300">
    <property type="match status" value="1"/>
</dbReference>
<accession>A0ABQ1YTA1</accession>
<keyword evidence="10" id="KW-0808">Transferase</keyword>
<reference evidence="11" key="1">
    <citation type="journal article" date="2019" name="Int. J. Syst. Evol. Microbiol.">
        <title>The Global Catalogue of Microorganisms (GCM) 10K type strain sequencing project: providing services to taxonomists for standard genome sequencing and annotation.</title>
        <authorList>
            <consortium name="The Broad Institute Genomics Platform"/>
            <consortium name="The Broad Institute Genome Sequencing Center for Infectious Disease"/>
            <person name="Wu L."/>
            <person name="Ma J."/>
        </authorList>
    </citation>
    <scope>NUCLEOTIDE SEQUENCE [LARGE SCALE GENOMIC DNA]</scope>
    <source>
        <strain evidence="11">CGMCC 1.12769</strain>
    </source>
</reference>
<evidence type="ECO:0000256" key="4">
    <source>
        <dbReference type="ARBA" id="ARBA00023163"/>
    </source>
</evidence>
<evidence type="ECO:0000313" key="11">
    <source>
        <dbReference type="Proteomes" id="UP000659344"/>
    </source>
</evidence>
<dbReference type="InterPro" id="IPR001789">
    <property type="entry name" value="Sig_transdc_resp-reg_receiver"/>
</dbReference>
<feature type="transmembrane region" description="Helical" evidence="7">
    <location>
        <begin position="131"/>
        <end position="152"/>
    </location>
</feature>
<feature type="transmembrane region" description="Helical" evidence="7">
    <location>
        <begin position="39"/>
        <end position="56"/>
    </location>
</feature>
<sequence>MAWRLKWNDWVLYIIRTIFLISVLYFAEKYGTNSSAPMWLIFGLILVSYAVPLLLLQLGKKPYLISELILLALLVPYLTSINHLLTGNLVMYCMMVGFYNERKMYMGSGIAILLIAFAGPVVLLPEAPVSYLSITSSCLIYTALGFVFHILVSSKEEIEKRNVIIQEQYRLLEQHARQVEQNSILKERDRIFNELQHSISHTYTTLVLGLESLKQEISTEREANMVERIMDVTHSGLNEVKQAVQDLGPLELNFTLSEMIHLAIDELNSTGCEVILRFSGEERDLSKEQKLLLIRCLHEAVSLAKREGNAAHIQITVKCLDTNVELILQDDGHGTEEERLSSGLESLQGRLQDLGGHLQISSFLNQGMTVTCTLPIIMDQANTTIGIVVADSEPIVREALAALLSMQDDMQVIAASSSGSELLELCRAEHPDVILLSSEYEEGDCLALIGAIKEISPEIKIIVMTSSDSDQHVVMEAIQLGVEGCMEKVISSRELLSKIRSLYRGEMIITQQLAKQLVQSAKEGSLRDDDKKNEYGLTERELEVLQYLSENLKYKEIAERLFLAEGTVRNYLSVIYSKMNVTSRTEATEKAQSEGII</sequence>
<evidence type="ECO:0000256" key="7">
    <source>
        <dbReference type="SAM" id="Phobius"/>
    </source>
</evidence>
<evidence type="ECO:0000313" key="10">
    <source>
        <dbReference type="EMBL" id="GGH37071.1"/>
    </source>
</evidence>
<evidence type="ECO:0000256" key="3">
    <source>
        <dbReference type="ARBA" id="ARBA00023125"/>
    </source>
</evidence>
<feature type="transmembrane region" description="Helical" evidence="7">
    <location>
        <begin position="105"/>
        <end position="124"/>
    </location>
</feature>
<dbReference type="SUPFAM" id="SSF55874">
    <property type="entry name" value="ATPase domain of HSP90 chaperone/DNA topoisomerase II/histidine kinase"/>
    <property type="match status" value="1"/>
</dbReference>
<proteinExistence type="predicted"/>
<dbReference type="CDD" id="cd16917">
    <property type="entry name" value="HATPase_UhpB-NarQ-NarX-like"/>
    <property type="match status" value="1"/>
</dbReference>
<feature type="coiled-coil region" evidence="6">
    <location>
        <begin position="155"/>
        <end position="182"/>
    </location>
</feature>
<protein>
    <submittedName>
        <fullName evidence="10">Histidine kinase</fullName>
    </submittedName>
</protein>
<comment type="caution">
    <text evidence="5">Lacks conserved residue(s) required for the propagation of feature annotation.</text>
</comment>
<dbReference type="Proteomes" id="UP000659344">
    <property type="component" value="Unassembled WGS sequence"/>
</dbReference>
<dbReference type="EMBL" id="BMFT01000004">
    <property type="protein sequence ID" value="GGH37071.1"/>
    <property type="molecule type" value="Genomic_DNA"/>
</dbReference>
<dbReference type="SUPFAM" id="SSF52172">
    <property type="entry name" value="CheY-like"/>
    <property type="match status" value="1"/>
</dbReference>
<name>A0ABQ1YTA1_9BACL</name>
<evidence type="ECO:0000256" key="5">
    <source>
        <dbReference type="PROSITE-ProRule" id="PRU00169"/>
    </source>
</evidence>
<evidence type="ECO:0000256" key="2">
    <source>
        <dbReference type="ARBA" id="ARBA00023015"/>
    </source>
</evidence>
<organism evidence="10 11">
    <name type="scientific">Paenibacillus segetis</name>
    <dbReference type="NCBI Taxonomy" id="1325360"/>
    <lineage>
        <taxon>Bacteria</taxon>
        <taxon>Bacillati</taxon>
        <taxon>Bacillota</taxon>
        <taxon>Bacilli</taxon>
        <taxon>Bacillales</taxon>
        <taxon>Paenibacillaceae</taxon>
        <taxon>Paenibacillus</taxon>
    </lineage>
</organism>
<keyword evidence="6" id="KW-0175">Coiled coil</keyword>
<keyword evidence="1" id="KW-0597">Phosphoprotein</keyword>
<evidence type="ECO:0000256" key="6">
    <source>
        <dbReference type="SAM" id="Coils"/>
    </source>
</evidence>
<dbReference type="InterPro" id="IPR016032">
    <property type="entry name" value="Sig_transdc_resp-reg_C-effctor"/>
</dbReference>
<comment type="caution">
    <text evidence="10">The sequence shown here is derived from an EMBL/GenBank/DDBJ whole genome shotgun (WGS) entry which is preliminary data.</text>
</comment>
<evidence type="ECO:0000256" key="1">
    <source>
        <dbReference type="ARBA" id="ARBA00022553"/>
    </source>
</evidence>
<dbReference type="CDD" id="cd06170">
    <property type="entry name" value="LuxR_C_like"/>
    <property type="match status" value="1"/>
</dbReference>
<dbReference type="InterPro" id="IPR058245">
    <property type="entry name" value="NreC/VraR/RcsB-like_REC"/>
</dbReference>
<dbReference type="CDD" id="cd17535">
    <property type="entry name" value="REC_NarL-like"/>
    <property type="match status" value="1"/>
</dbReference>
<dbReference type="Pfam" id="PF00196">
    <property type="entry name" value="GerE"/>
    <property type="match status" value="1"/>
</dbReference>
<gene>
    <name evidence="10" type="ORF">GCM10008013_44320</name>
</gene>
<dbReference type="InterPro" id="IPR036890">
    <property type="entry name" value="HATPase_C_sf"/>
</dbReference>
<keyword evidence="4" id="KW-0804">Transcription</keyword>
<feature type="transmembrane region" description="Helical" evidence="7">
    <location>
        <begin position="7"/>
        <end position="27"/>
    </location>
</feature>
<dbReference type="InterPro" id="IPR000792">
    <property type="entry name" value="Tscrpt_reg_LuxR_C"/>
</dbReference>
<feature type="domain" description="Response regulatory" evidence="9">
    <location>
        <begin position="386"/>
        <end position="503"/>
    </location>
</feature>
<dbReference type="InterPro" id="IPR011006">
    <property type="entry name" value="CheY-like_superfamily"/>
</dbReference>
<dbReference type="SMART" id="SM00448">
    <property type="entry name" value="REC"/>
    <property type="match status" value="1"/>
</dbReference>
<keyword evidence="7" id="KW-0812">Transmembrane</keyword>
<dbReference type="Gene3D" id="3.30.565.10">
    <property type="entry name" value="Histidine kinase-like ATPase, C-terminal domain"/>
    <property type="match status" value="1"/>
</dbReference>
<keyword evidence="2" id="KW-0805">Transcription regulation</keyword>
<dbReference type="SMART" id="SM00421">
    <property type="entry name" value="HTH_LUXR"/>
    <property type="match status" value="1"/>
</dbReference>
<dbReference type="InterPro" id="IPR039420">
    <property type="entry name" value="WalR-like"/>
</dbReference>
<keyword evidence="3" id="KW-0238">DNA-binding</keyword>
<keyword evidence="7" id="KW-1133">Transmembrane helix</keyword>
<evidence type="ECO:0000259" key="9">
    <source>
        <dbReference type="PROSITE" id="PS50110"/>
    </source>
</evidence>